<feature type="transmembrane region" description="Helical" evidence="5">
    <location>
        <begin position="245"/>
        <end position="263"/>
    </location>
</feature>
<dbReference type="PANTHER" id="PTHR37422">
    <property type="entry name" value="TEICHURONIC ACID BIOSYNTHESIS PROTEIN TUAE"/>
    <property type="match status" value="1"/>
</dbReference>
<evidence type="ECO:0000256" key="4">
    <source>
        <dbReference type="ARBA" id="ARBA00023136"/>
    </source>
</evidence>
<organism evidence="7 8">
    <name type="scientific">Devosia sediminis</name>
    <dbReference type="NCBI Taxonomy" id="2798801"/>
    <lineage>
        <taxon>Bacteria</taxon>
        <taxon>Pseudomonadati</taxon>
        <taxon>Pseudomonadota</taxon>
        <taxon>Alphaproteobacteria</taxon>
        <taxon>Hyphomicrobiales</taxon>
        <taxon>Devosiaceae</taxon>
        <taxon>Devosia</taxon>
    </lineage>
</organism>
<feature type="transmembrane region" description="Helical" evidence="5">
    <location>
        <begin position="202"/>
        <end position="233"/>
    </location>
</feature>
<dbReference type="Pfam" id="PF04932">
    <property type="entry name" value="Wzy_C"/>
    <property type="match status" value="1"/>
</dbReference>
<proteinExistence type="predicted"/>
<dbReference type="InterPro" id="IPR051533">
    <property type="entry name" value="WaaL-like"/>
</dbReference>
<evidence type="ECO:0000313" key="8">
    <source>
        <dbReference type="Proteomes" id="UP000602124"/>
    </source>
</evidence>
<comment type="caution">
    <text evidence="7">The sequence shown here is derived from an EMBL/GenBank/DDBJ whole genome shotgun (WGS) entry which is preliminary data.</text>
</comment>
<comment type="subcellular location">
    <subcellularLocation>
        <location evidence="1">Membrane</location>
        <topology evidence="1">Multi-pass membrane protein</topology>
    </subcellularLocation>
</comment>
<dbReference type="AlphaFoldDB" id="A0A934MPA8"/>
<evidence type="ECO:0000256" key="5">
    <source>
        <dbReference type="SAM" id="Phobius"/>
    </source>
</evidence>
<dbReference type="InterPro" id="IPR007016">
    <property type="entry name" value="O-antigen_ligase-rel_domated"/>
</dbReference>
<feature type="transmembrane region" description="Helical" evidence="5">
    <location>
        <begin position="389"/>
        <end position="406"/>
    </location>
</feature>
<evidence type="ECO:0000256" key="2">
    <source>
        <dbReference type="ARBA" id="ARBA00022692"/>
    </source>
</evidence>
<dbReference type="RefSeq" id="WP_198874378.1">
    <property type="nucleotide sequence ID" value="NZ_JAEKMH010000001.1"/>
</dbReference>
<keyword evidence="3 5" id="KW-1133">Transmembrane helix</keyword>
<dbReference type="EMBL" id="JAEKMH010000001">
    <property type="protein sequence ID" value="MBJ3783124.1"/>
    <property type="molecule type" value="Genomic_DNA"/>
</dbReference>
<feature type="domain" description="O-antigen ligase-related" evidence="6">
    <location>
        <begin position="208"/>
        <end position="343"/>
    </location>
</feature>
<feature type="transmembrane region" description="Helical" evidence="5">
    <location>
        <begin position="132"/>
        <end position="153"/>
    </location>
</feature>
<gene>
    <name evidence="7" type="ORF">JEQ47_00205</name>
</gene>
<evidence type="ECO:0000256" key="3">
    <source>
        <dbReference type="ARBA" id="ARBA00022989"/>
    </source>
</evidence>
<feature type="transmembrane region" description="Helical" evidence="5">
    <location>
        <begin position="365"/>
        <end position="383"/>
    </location>
</feature>
<dbReference type="GO" id="GO:0016020">
    <property type="term" value="C:membrane"/>
    <property type="evidence" value="ECO:0007669"/>
    <property type="project" value="UniProtKB-SubCell"/>
</dbReference>
<dbReference type="GO" id="GO:0016874">
    <property type="term" value="F:ligase activity"/>
    <property type="evidence" value="ECO:0007669"/>
    <property type="project" value="UniProtKB-KW"/>
</dbReference>
<evidence type="ECO:0000256" key="1">
    <source>
        <dbReference type="ARBA" id="ARBA00004141"/>
    </source>
</evidence>
<reference evidence="7" key="1">
    <citation type="submission" date="2020-12" db="EMBL/GenBank/DDBJ databases">
        <title>Devosia sp. MSA67 isolated from Mo River.</title>
        <authorList>
            <person name="Ma F."/>
            <person name="Zi Z."/>
        </authorList>
    </citation>
    <scope>NUCLEOTIDE SEQUENCE</scope>
    <source>
        <strain evidence="7">MSA67</strain>
    </source>
</reference>
<protein>
    <submittedName>
        <fullName evidence="7">O-antigen ligase family protein</fullName>
    </submittedName>
</protein>
<feature type="transmembrane region" description="Helical" evidence="5">
    <location>
        <begin position="46"/>
        <end position="62"/>
    </location>
</feature>
<keyword evidence="8" id="KW-1185">Reference proteome</keyword>
<keyword evidence="7" id="KW-0436">Ligase</keyword>
<keyword evidence="4 5" id="KW-0472">Membrane</keyword>
<dbReference type="PANTHER" id="PTHR37422:SF17">
    <property type="entry name" value="O-ANTIGEN LIGASE"/>
    <property type="match status" value="1"/>
</dbReference>
<keyword evidence="2 5" id="KW-0812">Transmembrane</keyword>
<feature type="transmembrane region" description="Helical" evidence="5">
    <location>
        <begin position="331"/>
        <end position="353"/>
    </location>
</feature>
<sequence length="433" mass="47727">MTVNNIYNNKAAIDKETIQVKKWTLIGFTILVFFYFRPFASFTSNYVWLQIFLSIFWIPTLFHRFDAGRRPWHLVLKGWPVALFCGVSILSAAWAIDVYQTMRSLLPLIAVYGLSLALWARLDEQDILKITYNALTITLFISIAVALVIPRIGVHQSSDAIQWVHAGKWRGVFAHKNAFGQLAAIHFIMTLSMREMFALKRIYYLLMIASASLGLLMAGSASALVAVAMGLAVAAGMRLRRPARLAFIGGAAIVAISAAIAGFDPLQMVASTLGRDVTLTGRTEAWNFVLEAVKAYWPLGVGFGNQSLLTDSFTAHFSAAFMDAHSGYLDAALGLGIFGFVAVAAILWRIIWLAVQGHLQTKERVAMMSVLVAWCIFAITEVAPFRPESVSFVCATIFLTGIFTRARTKPVHPITATGPEFRSDYSLKAGEKT</sequence>
<dbReference type="Proteomes" id="UP000602124">
    <property type="component" value="Unassembled WGS sequence"/>
</dbReference>
<feature type="transmembrane region" description="Helical" evidence="5">
    <location>
        <begin position="23"/>
        <end position="40"/>
    </location>
</feature>
<accession>A0A934MPA8</accession>
<evidence type="ECO:0000313" key="7">
    <source>
        <dbReference type="EMBL" id="MBJ3783124.1"/>
    </source>
</evidence>
<name>A0A934MPA8_9HYPH</name>
<feature type="transmembrane region" description="Helical" evidence="5">
    <location>
        <begin position="74"/>
        <end position="96"/>
    </location>
</feature>
<feature type="transmembrane region" description="Helical" evidence="5">
    <location>
        <begin position="102"/>
        <end position="120"/>
    </location>
</feature>
<evidence type="ECO:0000259" key="6">
    <source>
        <dbReference type="Pfam" id="PF04932"/>
    </source>
</evidence>